<feature type="compositionally biased region" description="Polar residues" evidence="5">
    <location>
        <begin position="120"/>
        <end position="129"/>
    </location>
</feature>
<keyword evidence="4 6" id="KW-0472">Membrane</keyword>
<comment type="subcellular location">
    <subcellularLocation>
        <location evidence="1">Cell membrane</location>
        <topology evidence="1">Multi-pass membrane protein</topology>
    </subcellularLocation>
</comment>
<dbReference type="GO" id="GO:0005886">
    <property type="term" value="C:plasma membrane"/>
    <property type="evidence" value="ECO:0007669"/>
    <property type="project" value="UniProtKB-SubCell"/>
</dbReference>
<feature type="region of interest" description="Disordered" evidence="5">
    <location>
        <begin position="120"/>
        <end position="139"/>
    </location>
</feature>
<dbReference type="GO" id="GO:0005524">
    <property type="term" value="F:ATP binding"/>
    <property type="evidence" value="ECO:0007669"/>
    <property type="project" value="InterPro"/>
</dbReference>
<dbReference type="STRING" id="394264.SAMN04488040_2790"/>
<evidence type="ECO:0000259" key="7">
    <source>
        <dbReference type="PROSITE" id="PS50929"/>
    </source>
</evidence>
<dbReference type="GO" id="GO:0140359">
    <property type="term" value="F:ABC-type transporter activity"/>
    <property type="evidence" value="ECO:0007669"/>
    <property type="project" value="InterPro"/>
</dbReference>
<evidence type="ECO:0000256" key="2">
    <source>
        <dbReference type="ARBA" id="ARBA00022692"/>
    </source>
</evidence>
<feature type="compositionally biased region" description="Basic and acidic residues" evidence="5">
    <location>
        <begin position="130"/>
        <end position="139"/>
    </location>
</feature>
<organism evidence="8 9">
    <name type="scientific">Sulfitobacter marinus</name>
    <dbReference type="NCBI Taxonomy" id="394264"/>
    <lineage>
        <taxon>Bacteria</taxon>
        <taxon>Pseudomonadati</taxon>
        <taxon>Pseudomonadota</taxon>
        <taxon>Alphaproteobacteria</taxon>
        <taxon>Rhodobacterales</taxon>
        <taxon>Roseobacteraceae</taxon>
        <taxon>Sulfitobacter</taxon>
    </lineage>
</organism>
<proteinExistence type="predicted"/>
<sequence>MRPQPRPVSAKCFDRTETTFFGFVWEMGGYHQIVVSAGSLFVGALAVVPVEINRRIIDGMIDQKNQQLVLALVAVLLIVTLINAVTKIGIGLYQSWLSQSALVYCRKTLVQTELERRACQSTTHGSNNGRSDDEIVDNHPDRQVGTTASVLGTEISEVCDFVGSGISELVANVASLVFALAYMTYVEPKIALISSLLLIPQLFSVPLVQKPLNRLVREQTEQTRALSQSVVNLTDLDHHDADGFRMQLIGIYWNRLHIAAWKLLGKAIVNLVNSLAVLNVLAVGSYLYFQGQTTVGVIVAFTVAFQKLADPISALATFYRTTSMKVQRFDKIVDWMRQGSASQQEIIAPADPQ</sequence>
<keyword evidence="9" id="KW-1185">Reference proteome</keyword>
<accession>A0A1I6UK77</accession>
<dbReference type="Pfam" id="PF00664">
    <property type="entry name" value="ABC_membrane"/>
    <property type="match status" value="1"/>
</dbReference>
<dbReference type="RefSeq" id="WP_093916947.1">
    <property type="nucleotide sequence ID" value="NZ_FPAJ01000004.1"/>
</dbReference>
<dbReference type="InterPro" id="IPR036640">
    <property type="entry name" value="ABC1_TM_sf"/>
</dbReference>
<evidence type="ECO:0000256" key="1">
    <source>
        <dbReference type="ARBA" id="ARBA00004651"/>
    </source>
</evidence>
<dbReference type="Proteomes" id="UP000199239">
    <property type="component" value="Unassembled WGS sequence"/>
</dbReference>
<gene>
    <name evidence="8" type="ORF">SAMN04488040_2790</name>
</gene>
<feature type="transmembrane region" description="Helical" evidence="6">
    <location>
        <begin position="68"/>
        <end position="90"/>
    </location>
</feature>
<protein>
    <submittedName>
        <fullName evidence="8">ABC transporter transmembrane region</fullName>
    </submittedName>
</protein>
<dbReference type="InterPro" id="IPR011527">
    <property type="entry name" value="ABC1_TM_dom"/>
</dbReference>
<dbReference type="SUPFAM" id="SSF90123">
    <property type="entry name" value="ABC transporter transmembrane region"/>
    <property type="match status" value="1"/>
</dbReference>
<evidence type="ECO:0000256" key="3">
    <source>
        <dbReference type="ARBA" id="ARBA00022989"/>
    </source>
</evidence>
<evidence type="ECO:0000256" key="6">
    <source>
        <dbReference type="SAM" id="Phobius"/>
    </source>
</evidence>
<feature type="transmembrane region" description="Helical" evidence="6">
    <location>
        <begin position="29"/>
        <end position="48"/>
    </location>
</feature>
<feature type="domain" description="ABC transmembrane type-1" evidence="7">
    <location>
        <begin position="33"/>
        <end position="324"/>
    </location>
</feature>
<dbReference type="Gene3D" id="1.20.1560.10">
    <property type="entry name" value="ABC transporter type 1, transmembrane domain"/>
    <property type="match status" value="1"/>
</dbReference>
<evidence type="ECO:0000313" key="8">
    <source>
        <dbReference type="EMBL" id="SFT01811.1"/>
    </source>
</evidence>
<evidence type="ECO:0000256" key="5">
    <source>
        <dbReference type="SAM" id="MobiDB-lite"/>
    </source>
</evidence>
<dbReference type="AlphaFoldDB" id="A0A1I6UK77"/>
<name>A0A1I6UK77_9RHOB</name>
<dbReference type="OrthoDB" id="9760920at2"/>
<evidence type="ECO:0000313" key="9">
    <source>
        <dbReference type="Proteomes" id="UP000199239"/>
    </source>
</evidence>
<keyword evidence="2 6" id="KW-0812">Transmembrane</keyword>
<keyword evidence="3 6" id="KW-1133">Transmembrane helix</keyword>
<dbReference type="EMBL" id="FPAJ01000004">
    <property type="protein sequence ID" value="SFT01811.1"/>
    <property type="molecule type" value="Genomic_DNA"/>
</dbReference>
<reference evidence="9" key="1">
    <citation type="submission" date="2016-10" db="EMBL/GenBank/DDBJ databases">
        <authorList>
            <person name="Varghese N."/>
            <person name="Submissions S."/>
        </authorList>
    </citation>
    <scope>NUCLEOTIDE SEQUENCE [LARGE SCALE GENOMIC DNA]</scope>
    <source>
        <strain evidence="9">DSM 23422</strain>
    </source>
</reference>
<evidence type="ECO:0000256" key="4">
    <source>
        <dbReference type="ARBA" id="ARBA00023136"/>
    </source>
</evidence>
<dbReference type="PROSITE" id="PS50929">
    <property type="entry name" value="ABC_TM1F"/>
    <property type="match status" value="1"/>
</dbReference>